<dbReference type="Proteomes" id="UP000887574">
    <property type="component" value="Unplaced"/>
</dbReference>
<dbReference type="AlphaFoldDB" id="A0A915ECS5"/>
<dbReference type="WBParaSite" id="jg5300">
    <property type="protein sequence ID" value="jg5300"/>
    <property type="gene ID" value="jg5300"/>
</dbReference>
<proteinExistence type="predicted"/>
<name>A0A915ECS5_9BILA</name>
<accession>A0A915ECS5</accession>
<sequence length="100" mass="11170">MSEEATTTLSFQDYTAKVGDKEGRTLVNTARATAFLAKTFPEEAGAVISVSRSADVRHGMWDEEEEDGSNVNCVDKFQHLFEETDDFLMFDCTFAFDLIA</sequence>
<organism evidence="1 2">
    <name type="scientific">Ditylenchus dipsaci</name>
    <dbReference type="NCBI Taxonomy" id="166011"/>
    <lineage>
        <taxon>Eukaryota</taxon>
        <taxon>Metazoa</taxon>
        <taxon>Ecdysozoa</taxon>
        <taxon>Nematoda</taxon>
        <taxon>Chromadorea</taxon>
        <taxon>Rhabditida</taxon>
        <taxon>Tylenchina</taxon>
        <taxon>Tylenchomorpha</taxon>
        <taxon>Sphaerularioidea</taxon>
        <taxon>Anguinidae</taxon>
        <taxon>Anguininae</taxon>
        <taxon>Ditylenchus</taxon>
    </lineage>
</organism>
<evidence type="ECO:0000313" key="2">
    <source>
        <dbReference type="WBParaSite" id="jg5300"/>
    </source>
</evidence>
<evidence type="ECO:0000313" key="1">
    <source>
        <dbReference type="Proteomes" id="UP000887574"/>
    </source>
</evidence>
<protein>
    <submittedName>
        <fullName evidence="2">Uncharacterized protein</fullName>
    </submittedName>
</protein>
<reference evidence="2" key="1">
    <citation type="submission" date="2022-11" db="UniProtKB">
        <authorList>
            <consortium name="WormBaseParasite"/>
        </authorList>
    </citation>
    <scope>IDENTIFICATION</scope>
</reference>
<keyword evidence="1" id="KW-1185">Reference proteome</keyword>